<name>A0A516PZP3_9ACTN</name>
<sequence length="59" mass="6667">MRIRPTGIHRPFRGLGAVHPVLTPARVLPTAPAMDLGPFVVRRFVDFARTESMMCRRHA</sequence>
<protein>
    <submittedName>
        <fullName evidence="1">Uncharacterized protein</fullName>
    </submittedName>
</protein>
<dbReference type="RefSeq" id="WP_143986611.1">
    <property type="nucleotide sequence ID" value="NZ_CP041692.1"/>
</dbReference>
<proteinExistence type="predicted"/>
<evidence type="ECO:0000313" key="1">
    <source>
        <dbReference type="EMBL" id="QDP96649.1"/>
    </source>
</evidence>
<dbReference type="EMBL" id="CP041692">
    <property type="protein sequence ID" value="QDP96649.1"/>
    <property type="molecule type" value="Genomic_DNA"/>
</dbReference>
<gene>
    <name evidence="1" type="ORF">FOE78_12660</name>
</gene>
<evidence type="ECO:0000313" key="2">
    <source>
        <dbReference type="Proteomes" id="UP000319263"/>
    </source>
</evidence>
<dbReference type="AlphaFoldDB" id="A0A516PZP3"/>
<accession>A0A516PZP3</accession>
<keyword evidence="2" id="KW-1185">Reference proteome</keyword>
<dbReference type="KEGG" id="mik:FOE78_12660"/>
<dbReference type="Proteomes" id="UP000319263">
    <property type="component" value="Chromosome"/>
</dbReference>
<organism evidence="1 2">
    <name type="scientific">Microlunatus elymi</name>
    <dbReference type="NCBI Taxonomy" id="2596828"/>
    <lineage>
        <taxon>Bacteria</taxon>
        <taxon>Bacillati</taxon>
        <taxon>Actinomycetota</taxon>
        <taxon>Actinomycetes</taxon>
        <taxon>Propionibacteriales</taxon>
        <taxon>Propionibacteriaceae</taxon>
        <taxon>Microlunatus</taxon>
    </lineage>
</organism>
<reference evidence="1 2" key="1">
    <citation type="submission" date="2019-07" db="EMBL/GenBank/DDBJ databases">
        <title>Microlunatus dokdonensis sp. nov. isolated from the rhizospheric soil of the wild plant Elymus tsukushiensis.</title>
        <authorList>
            <person name="Ghim S.-Y."/>
            <person name="Hwang Y.-J."/>
            <person name="Son J.-S."/>
            <person name="Shin J.-H."/>
        </authorList>
    </citation>
    <scope>NUCLEOTIDE SEQUENCE [LARGE SCALE GENOMIC DNA]</scope>
    <source>
        <strain evidence="1 2">KUDC0627</strain>
    </source>
</reference>